<dbReference type="Pfam" id="PF02311">
    <property type="entry name" value="AraC_binding"/>
    <property type="match status" value="1"/>
</dbReference>
<dbReference type="PANTHER" id="PTHR43280">
    <property type="entry name" value="ARAC-FAMILY TRANSCRIPTIONAL REGULATOR"/>
    <property type="match status" value="1"/>
</dbReference>
<dbReference type="PANTHER" id="PTHR43280:SF28">
    <property type="entry name" value="HTH-TYPE TRANSCRIPTIONAL ACTIVATOR RHAS"/>
    <property type="match status" value="1"/>
</dbReference>
<dbReference type="SUPFAM" id="SSF51182">
    <property type="entry name" value="RmlC-like cupins"/>
    <property type="match status" value="1"/>
</dbReference>
<dbReference type="AlphaFoldDB" id="A0A1S8MCC7"/>
<accession>A0A1S8MCC7</accession>
<gene>
    <name evidence="1" type="primary">rhaS_2</name>
    <name evidence="1" type="ORF">CROST_007530</name>
</gene>
<dbReference type="GO" id="GO:0043565">
    <property type="term" value="F:sequence-specific DNA binding"/>
    <property type="evidence" value="ECO:0007669"/>
    <property type="project" value="InterPro"/>
</dbReference>
<dbReference type="SMART" id="SM00342">
    <property type="entry name" value="HTH_ARAC"/>
    <property type="match status" value="1"/>
</dbReference>
<evidence type="ECO:0000313" key="1">
    <source>
        <dbReference type="EMBL" id="URZ10045.1"/>
    </source>
</evidence>
<dbReference type="Gene3D" id="2.60.120.10">
    <property type="entry name" value="Jelly Rolls"/>
    <property type="match status" value="1"/>
</dbReference>
<organism evidence="1 2">
    <name type="scientific">Clostridium felsineum</name>
    <dbReference type="NCBI Taxonomy" id="36839"/>
    <lineage>
        <taxon>Bacteria</taxon>
        <taxon>Bacillati</taxon>
        <taxon>Bacillota</taxon>
        <taxon>Clostridia</taxon>
        <taxon>Eubacteriales</taxon>
        <taxon>Clostridiaceae</taxon>
        <taxon>Clostridium</taxon>
    </lineage>
</organism>
<dbReference type="GO" id="GO:0003700">
    <property type="term" value="F:DNA-binding transcription factor activity"/>
    <property type="evidence" value="ECO:0007669"/>
    <property type="project" value="InterPro"/>
</dbReference>
<dbReference type="PROSITE" id="PS00041">
    <property type="entry name" value="HTH_ARAC_FAMILY_1"/>
    <property type="match status" value="1"/>
</dbReference>
<dbReference type="InterPro" id="IPR009057">
    <property type="entry name" value="Homeodomain-like_sf"/>
</dbReference>
<dbReference type="PROSITE" id="PS01124">
    <property type="entry name" value="HTH_ARAC_FAMILY_2"/>
    <property type="match status" value="1"/>
</dbReference>
<dbReference type="PRINTS" id="PR00032">
    <property type="entry name" value="HTHARAC"/>
</dbReference>
<dbReference type="Gene3D" id="1.10.10.60">
    <property type="entry name" value="Homeodomain-like"/>
    <property type="match status" value="2"/>
</dbReference>
<dbReference type="EMBL" id="CP096983">
    <property type="protein sequence ID" value="URZ10045.1"/>
    <property type="molecule type" value="Genomic_DNA"/>
</dbReference>
<dbReference type="RefSeq" id="WP_077833100.1">
    <property type="nucleotide sequence ID" value="NZ_CP096983.1"/>
</dbReference>
<dbReference type="Pfam" id="PF12833">
    <property type="entry name" value="HTH_18"/>
    <property type="match status" value="1"/>
</dbReference>
<dbReference type="Proteomes" id="UP000190951">
    <property type="component" value="Chromosome"/>
</dbReference>
<dbReference type="InterPro" id="IPR014710">
    <property type="entry name" value="RmlC-like_jellyroll"/>
</dbReference>
<dbReference type="InterPro" id="IPR018060">
    <property type="entry name" value="HTH_AraC"/>
</dbReference>
<reference evidence="1 2" key="1">
    <citation type="submission" date="2022-04" db="EMBL/GenBank/DDBJ databases">
        <title>Genome sequence of C. roseum typestrain.</title>
        <authorList>
            <person name="Poehlein A."/>
            <person name="Schoch T."/>
            <person name="Duerre P."/>
            <person name="Daniel R."/>
        </authorList>
    </citation>
    <scope>NUCLEOTIDE SEQUENCE [LARGE SCALE GENOMIC DNA]</scope>
    <source>
        <strain evidence="1 2">DSM 7320</strain>
    </source>
</reference>
<dbReference type="InterPro" id="IPR011051">
    <property type="entry name" value="RmlC_Cupin_sf"/>
</dbReference>
<name>A0A1S8MCC7_9CLOT</name>
<keyword evidence="2" id="KW-1185">Reference proteome</keyword>
<sequence length="346" mass="40903">MNTKELDVFLKKYTQDELIYKEYYYAKDDKKAYKEFIKNLDRELIIAKNILIPEVNDFFTYLPEENLFFNEKTTYNIFVTKHYRYTPTFNHKHAFFEMLYVYSGSCKQNIGGTDIILNTGDICIVSPEIEHSVSVFDDSIIIDVLIKKSTFNDTFLEVLSDENILSSFFMKILYTKQYNNYIIFKNNNSNVTDTMLNILIESIENKKYCNKVLDNLLMILFAYLLRDEKNTVELPNELHKSTKHMSSILTYMQSNYKTVTLEELSNNFHFTVPYLSKLIKTNTGHNFKQIIQTIKLNKAIELLTYSTLKIHDISDILGYENSTHFIRTFKKVYNLSPTEYKKSIRK</sequence>
<dbReference type="KEGG" id="crw:CROST_007530"/>
<dbReference type="STRING" id="84029.CROST_15480"/>
<dbReference type="SUPFAM" id="SSF46689">
    <property type="entry name" value="Homeodomain-like"/>
    <property type="match status" value="1"/>
</dbReference>
<proteinExistence type="predicted"/>
<dbReference type="InterPro" id="IPR020449">
    <property type="entry name" value="Tscrpt_reg_AraC-type_HTH"/>
</dbReference>
<evidence type="ECO:0000313" key="2">
    <source>
        <dbReference type="Proteomes" id="UP000190951"/>
    </source>
</evidence>
<dbReference type="InterPro" id="IPR018062">
    <property type="entry name" value="HTH_AraC-typ_CS"/>
</dbReference>
<protein>
    <submittedName>
        <fullName evidence="1">HTH-type transcriptional activator RhaS</fullName>
    </submittedName>
</protein>
<dbReference type="InterPro" id="IPR003313">
    <property type="entry name" value="AraC-bd"/>
</dbReference>